<accession>A0AAD5QBS3</accession>
<dbReference type="EMBL" id="JAKCXM010000025">
    <property type="protein sequence ID" value="KAJ0407061.1"/>
    <property type="molecule type" value="Genomic_DNA"/>
</dbReference>
<feature type="compositionally biased region" description="Low complexity" evidence="1">
    <location>
        <begin position="244"/>
        <end position="254"/>
    </location>
</feature>
<feature type="region of interest" description="Disordered" evidence="1">
    <location>
        <begin position="244"/>
        <end position="278"/>
    </location>
</feature>
<sequence>MAGNKHKNGIVCMFPGCEKKMRTQKFKGHFIKMHLKEGEEYSVEHRRQFEVAQADPLSDAESAASSTVAIDSAVVDRMKEETLSLAKRGAIEIAKKTAEVASAVAAAAATAAAIGGVAEAAPPHPEDSDTASESASPVANVVPAQAVALPNAAVVALPPVAPAVSSPSRPKRPAVAISSDISIPVPPASNGSGGVDDATIIKILTLMDRRFNEITSKLDAMLDMQRRLLSTVLGTDPAASVVPTVAATASSSSPSEPPSKKRKESPSSSSSSTVVTSV</sequence>
<keyword evidence="3" id="KW-1185">Reference proteome</keyword>
<evidence type="ECO:0000256" key="1">
    <source>
        <dbReference type="SAM" id="MobiDB-lite"/>
    </source>
</evidence>
<proteinExistence type="predicted"/>
<dbReference type="AlphaFoldDB" id="A0AAD5QBS3"/>
<gene>
    <name evidence="2" type="ORF">P43SY_005334</name>
</gene>
<organism evidence="2 3">
    <name type="scientific">Pythium insidiosum</name>
    <name type="common">Pythiosis disease agent</name>
    <dbReference type="NCBI Taxonomy" id="114742"/>
    <lineage>
        <taxon>Eukaryota</taxon>
        <taxon>Sar</taxon>
        <taxon>Stramenopiles</taxon>
        <taxon>Oomycota</taxon>
        <taxon>Peronosporomycetes</taxon>
        <taxon>Pythiales</taxon>
        <taxon>Pythiaceae</taxon>
        <taxon>Pythium</taxon>
    </lineage>
</organism>
<comment type="caution">
    <text evidence="2">The sequence shown here is derived from an EMBL/GenBank/DDBJ whole genome shotgun (WGS) entry which is preliminary data.</text>
</comment>
<dbReference type="Proteomes" id="UP001209570">
    <property type="component" value="Unassembled WGS sequence"/>
</dbReference>
<feature type="compositionally biased region" description="Low complexity" evidence="1">
    <location>
        <begin position="266"/>
        <end position="278"/>
    </location>
</feature>
<name>A0AAD5QBS3_PYTIN</name>
<protein>
    <submittedName>
        <fullName evidence="2">Uncharacterized protein</fullName>
    </submittedName>
</protein>
<evidence type="ECO:0000313" key="3">
    <source>
        <dbReference type="Proteomes" id="UP001209570"/>
    </source>
</evidence>
<reference evidence="2" key="1">
    <citation type="submission" date="2021-12" db="EMBL/GenBank/DDBJ databases">
        <title>Prjna785345.</title>
        <authorList>
            <person name="Rujirawat T."/>
            <person name="Krajaejun T."/>
        </authorList>
    </citation>
    <scope>NUCLEOTIDE SEQUENCE</scope>
    <source>
        <strain evidence="2">Pi057C3</strain>
    </source>
</reference>
<evidence type="ECO:0000313" key="2">
    <source>
        <dbReference type="EMBL" id="KAJ0407061.1"/>
    </source>
</evidence>